<reference evidence="5" key="3">
    <citation type="submission" date="2023-12" db="EMBL/GenBank/DDBJ databases">
        <authorList>
            <person name="Sun Q."/>
            <person name="Inoue M."/>
        </authorList>
    </citation>
    <scope>NUCLEOTIDE SEQUENCE</scope>
    <source>
        <strain evidence="5">JCM 12289</strain>
    </source>
</reference>
<evidence type="ECO:0000256" key="1">
    <source>
        <dbReference type="ARBA" id="ARBA00023015"/>
    </source>
</evidence>
<dbReference type="InterPro" id="IPR019888">
    <property type="entry name" value="Tscrpt_reg_AsnC-like"/>
</dbReference>
<dbReference type="Proteomes" id="UP000830542">
    <property type="component" value="Chromosome"/>
</dbReference>
<reference evidence="6" key="2">
    <citation type="submission" date="2022-04" db="EMBL/GenBank/DDBJ databases">
        <title>Sequencing and genomic assembly of Halococcus dombrowskii.</title>
        <authorList>
            <person name="Lim S.W."/>
            <person name="MacLea K.S."/>
        </authorList>
    </citation>
    <scope>NUCLEOTIDE SEQUENCE</scope>
    <source>
        <strain evidence="6">H4</strain>
    </source>
</reference>
<keyword evidence="3" id="KW-0804">Transcription</keyword>
<dbReference type="SMART" id="SM00344">
    <property type="entry name" value="HTH_ASNC"/>
    <property type="match status" value="1"/>
</dbReference>
<protein>
    <submittedName>
        <fullName evidence="5">AsnC family transcriptional regulator</fullName>
    </submittedName>
</protein>
<evidence type="ECO:0000256" key="3">
    <source>
        <dbReference type="ARBA" id="ARBA00023163"/>
    </source>
</evidence>
<gene>
    <name evidence="5" type="ORF">GCM10008985_19590</name>
    <name evidence="6" type="ORF">MUK72_07605</name>
</gene>
<dbReference type="PROSITE" id="PS50956">
    <property type="entry name" value="HTH_ASNC_2"/>
    <property type="match status" value="1"/>
</dbReference>
<dbReference type="InterPro" id="IPR050684">
    <property type="entry name" value="HTH-Siroheme_Decarb"/>
</dbReference>
<dbReference type="PANTHER" id="PTHR43413:SF4">
    <property type="entry name" value="HTH-TYPE TRANSCRIPTIONAL REGULATOR LYSM"/>
    <property type="match status" value="1"/>
</dbReference>
<evidence type="ECO:0000313" key="7">
    <source>
        <dbReference type="Proteomes" id="UP000830542"/>
    </source>
</evidence>
<dbReference type="Proteomes" id="UP001500962">
    <property type="component" value="Unassembled WGS sequence"/>
</dbReference>
<evidence type="ECO:0000256" key="2">
    <source>
        <dbReference type="ARBA" id="ARBA00023125"/>
    </source>
</evidence>
<dbReference type="PROSITE" id="PS00519">
    <property type="entry name" value="HTH_ASNC_1"/>
    <property type="match status" value="1"/>
</dbReference>
<sequence length="197" mass="21873">MRDLDETDLELLELLLSDARRPWSELAEVVGLSAPAVADRVERLQERGVLRRFTVDIDRSQLGGGVPVLLTLSVASEGFEDVRETLLNAEAVEYVFTTAEGDLLCYARIADGDVPFWLSRTIETDRIADYEVELLTDAEWRPSTGGTEFALTCAECGNTVTSEGVATRIDGDLYQFCCPSCEARFEEQYEQFEEGAA</sequence>
<evidence type="ECO:0000313" key="5">
    <source>
        <dbReference type="EMBL" id="GAA0462980.1"/>
    </source>
</evidence>
<evidence type="ECO:0000259" key="4">
    <source>
        <dbReference type="PROSITE" id="PS50956"/>
    </source>
</evidence>
<dbReference type="GeneID" id="71761703"/>
<dbReference type="InterPro" id="IPR056526">
    <property type="entry name" value="TRASH_HVO_1752"/>
</dbReference>
<dbReference type="Gene3D" id="1.10.10.10">
    <property type="entry name" value="Winged helix-like DNA-binding domain superfamily/Winged helix DNA-binding domain"/>
    <property type="match status" value="1"/>
</dbReference>
<dbReference type="InterPro" id="IPR036390">
    <property type="entry name" value="WH_DNA-bd_sf"/>
</dbReference>
<accession>A0AAV3SHI8</accession>
<proteinExistence type="predicted"/>
<dbReference type="Pfam" id="PF24273">
    <property type="entry name" value="TRASH_HVO_1752_C"/>
    <property type="match status" value="1"/>
</dbReference>
<dbReference type="InterPro" id="IPR000485">
    <property type="entry name" value="AsnC-type_HTH_dom"/>
</dbReference>
<feature type="domain" description="HTH asnC-type" evidence="4">
    <location>
        <begin position="4"/>
        <end position="67"/>
    </location>
</feature>
<name>A0AAV3SHI8_HALDO</name>
<dbReference type="PRINTS" id="PR00033">
    <property type="entry name" value="HTHASNC"/>
</dbReference>
<dbReference type="PANTHER" id="PTHR43413">
    <property type="entry name" value="TRANSCRIPTIONAL REGULATOR, ASNC FAMILY"/>
    <property type="match status" value="1"/>
</dbReference>
<dbReference type="EMBL" id="CP095005">
    <property type="protein sequence ID" value="UOO93839.1"/>
    <property type="molecule type" value="Genomic_DNA"/>
</dbReference>
<evidence type="ECO:0000313" key="6">
    <source>
        <dbReference type="EMBL" id="UOO93839.1"/>
    </source>
</evidence>
<keyword evidence="1" id="KW-0805">Transcription regulation</keyword>
<dbReference type="GO" id="GO:0043565">
    <property type="term" value="F:sequence-specific DNA binding"/>
    <property type="evidence" value="ECO:0007669"/>
    <property type="project" value="InterPro"/>
</dbReference>
<organism evidence="5 8">
    <name type="scientific">Halococcus dombrowskii</name>
    <dbReference type="NCBI Taxonomy" id="179637"/>
    <lineage>
        <taxon>Archaea</taxon>
        <taxon>Methanobacteriati</taxon>
        <taxon>Methanobacteriota</taxon>
        <taxon>Stenosarchaea group</taxon>
        <taxon>Halobacteria</taxon>
        <taxon>Halobacteriales</taxon>
        <taxon>Halococcaceae</taxon>
        <taxon>Halococcus</taxon>
    </lineage>
</organism>
<dbReference type="KEGG" id="hdo:MUK72_07605"/>
<dbReference type="InterPro" id="IPR011017">
    <property type="entry name" value="TRASH_dom"/>
</dbReference>
<dbReference type="Pfam" id="PF13404">
    <property type="entry name" value="HTH_AsnC-type"/>
    <property type="match status" value="1"/>
</dbReference>
<keyword evidence="2" id="KW-0238">DNA-binding</keyword>
<reference evidence="5" key="1">
    <citation type="journal article" date="2014" name="Int. J. Syst. Evol. Microbiol.">
        <title>Complete genome sequence of Corynebacterium casei LMG S-19264T (=DSM 44701T), isolated from a smear-ripened cheese.</title>
        <authorList>
            <consortium name="US DOE Joint Genome Institute (JGI-PGF)"/>
            <person name="Walter F."/>
            <person name="Albersmeier A."/>
            <person name="Kalinowski J."/>
            <person name="Ruckert C."/>
        </authorList>
    </citation>
    <scope>NUCLEOTIDE SEQUENCE</scope>
    <source>
        <strain evidence="5">JCM 12289</strain>
    </source>
</reference>
<dbReference type="AlphaFoldDB" id="A0AAV3SHI8"/>
<keyword evidence="7" id="KW-1185">Reference proteome</keyword>
<evidence type="ECO:0000313" key="8">
    <source>
        <dbReference type="Proteomes" id="UP001500962"/>
    </source>
</evidence>
<dbReference type="EMBL" id="BAAADN010000030">
    <property type="protein sequence ID" value="GAA0462980.1"/>
    <property type="molecule type" value="Genomic_DNA"/>
</dbReference>
<dbReference type="RefSeq" id="WP_244698296.1">
    <property type="nucleotide sequence ID" value="NZ_BAAADN010000030.1"/>
</dbReference>
<dbReference type="InterPro" id="IPR036388">
    <property type="entry name" value="WH-like_DNA-bd_sf"/>
</dbReference>
<dbReference type="SMART" id="SM00746">
    <property type="entry name" value="TRASH"/>
    <property type="match status" value="1"/>
</dbReference>
<dbReference type="SUPFAM" id="SSF46785">
    <property type="entry name" value="Winged helix' DNA-binding domain"/>
    <property type="match status" value="1"/>
</dbReference>
<dbReference type="InterPro" id="IPR019885">
    <property type="entry name" value="Tscrpt_reg_HTH_AsnC-type_CS"/>
</dbReference>